<feature type="transmembrane region" description="Helical" evidence="1">
    <location>
        <begin position="44"/>
        <end position="64"/>
    </location>
</feature>
<dbReference type="OrthoDB" id="1495425at2"/>
<dbReference type="RefSeq" id="WP_112055034.1">
    <property type="nucleotide sequence ID" value="NZ_QLSX01000006.1"/>
</dbReference>
<feature type="transmembrane region" description="Helical" evidence="1">
    <location>
        <begin position="12"/>
        <end position="32"/>
    </location>
</feature>
<dbReference type="EMBL" id="QLSX01000006">
    <property type="protein sequence ID" value="RAR60845.1"/>
    <property type="molecule type" value="Genomic_DNA"/>
</dbReference>
<feature type="transmembrane region" description="Helical" evidence="1">
    <location>
        <begin position="113"/>
        <end position="132"/>
    </location>
</feature>
<keyword evidence="1" id="KW-0472">Membrane</keyword>
<gene>
    <name evidence="3" type="ORF">BCL93_10650</name>
</gene>
<dbReference type="AlphaFoldDB" id="A0A328XQJ3"/>
<comment type="caution">
    <text evidence="3">The sequence shown here is derived from an EMBL/GenBank/DDBJ whole genome shotgun (WGS) entry which is preliminary data.</text>
</comment>
<feature type="transmembrane region" description="Helical" evidence="1">
    <location>
        <begin position="85"/>
        <end position="107"/>
    </location>
</feature>
<keyword evidence="1" id="KW-1133">Transmembrane helix</keyword>
<dbReference type="Proteomes" id="UP000249700">
    <property type="component" value="Unassembled WGS sequence"/>
</dbReference>
<evidence type="ECO:0000313" key="4">
    <source>
        <dbReference type="Proteomes" id="UP000249700"/>
    </source>
</evidence>
<name>A0A328XQJ3_9GAMM</name>
<organism evidence="3 4">
    <name type="scientific">Onishia taeanensis</name>
    <dbReference type="NCBI Taxonomy" id="284577"/>
    <lineage>
        <taxon>Bacteria</taxon>
        <taxon>Pseudomonadati</taxon>
        <taxon>Pseudomonadota</taxon>
        <taxon>Gammaproteobacteria</taxon>
        <taxon>Oceanospirillales</taxon>
        <taxon>Halomonadaceae</taxon>
        <taxon>Onishia</taxon>
    </lineage>
</organism>
<evidence type="ECO:0000259" key="2">
    <source>
        <dbReference type="Pfam" id="PF14342"/>
    </source>
</evidence>
<keyword evidence="1" id="KW-0812">Transmembrane</keyword>
<dbReference type="InterPro" id="IPR025509">
    <property type="entry name" value="DUF4396"/>
</dbReference>
<dbReference type="Pfam" id="PF14342">
    <property type="entry name" value="DUF4396"/>
    <property type="match status" value="1"/>
</dbReference>
<evidence type="ECO:0000313" key="3">
    <source>
        <dbReference type="EMBL" id="RAR60845.1"/>
    </source>
</evidence>
<accession>A0A328XQJ3</accession>
<feature type="domain" description="DUF4396" evidence="2">
    <location>
        <begin position="82"/>
        <end position="209"/>
    </location>
</feature>
<protein>
    <submittedName>
        <fullName evidence="3">Uncharacterized protein DUF4396</fullName>
    </submittedName>
</protein>
<feature type="transmembrane region" description="Helical" evidence="1">
    <location>
        <begin position="144"/>
        <end position="168"/>
    </location>
</feature>
<proteinExistence type="predicted"/>
<feature type="transmembrane region" description="Helical" evidence="1">
    <location>
        <begin position="180"/>
        <end position="203"/>
    </location>
</feature>
<evidence type="ECO:0000256" key="1">
    <source>
        <dbReference type="SAM" id="Phobius"/>
    </source>
</evidence>
<reference evidence="3 4" key="1">
    <citation type="submission" date="2018-06" db="EMBL/GenBank/DDBJ databases">
        <title>Comparative analysis of microorganisms from saline springs in Andes Mountain Range, Colombia.</title>
        <authorList>
            <person name="Rubin E."/>
        </authorList>
    </citation>
    <scope>NUCLEOTIDE SEQUENCE [LARGE SCALE GENOMIC DNA]</scope>
    <source>
        <strain evidence="3 4">USBA-857</strain>
    </source>
</reference>
<sequence length="227" mass="24460">MSLDQLQTFIDSWVGLGVWLALVAASVAWVAYDLRTKNSHMASIMQWVWILTVLYSGPIGVLIYRYSGRRQIPADNLKRKGFRSVAHCYSGCGIGEILGVIIAVGIFAVGNAWTAAITFILAYVFGFALNLGPMMQSGVPFMQALKGAFLAETISIAVMEFVAITVDINLGGQSTMSDALFWASLYISLSLGLFAAWPANLLLIKFGLKGGMADPRDTEAAASGHCH</sequence>